<evidence type="ECO:0000256" key="3">
    <source>
        <dbReference type="ARBA" id="ARBA00006380"/>
    </source>
</evidence>
<evidence type="ECO:0000256" key="7">
    <source>
        <dbReference type="ARBA" id="ARBA00022679"/>
    </source>
</evidence>
<keyword evidence="13" id="KW-0472">Membrane</keyword>
<keyword evidence="8" id="KW-0735">Signal-anchor</keyword>
<dbReference type="InterPro" id="IPR001296">
    <property type="entry name" value="Glyco_trans_1"/>
</dbReference>
<sequence>MFYLRKLINRMARLLYTLVFYCLTPIILLKLWLRGKKAPEYRLRWAERFGLVKWWQGERPIWIHAVSLGETIAVIPLVERLLQEHPDIPVIITSMTPTGSARVLAQFGARVQHCYCPYDLPDALSRFHQRIQPRSCVIVETELWPNLIHSCKRRDIPVSVINARLSSRSARGYGKVSWLSRPMLQNISRIAVQNSDDGERFIELGLGAEKLEVTGSIKFDISVPADNDERISELREAWGCERPVLIGASTHDNEDQQLLEIYTNLQSRYNNLLLILVPRHPERFAEVYDQSVKAGWHTCRRSLGQLPTHDCQVYIGDTMGDLMLLYGAADIVFVGGSLIERGGHNPLEPAVLSKPVLMGANYFNFNQIVSHMEQELALQTVADKRELQRAVAELIEHPEQARAMGMRGRQCIDANRGALEKQLQLVKQLSGI</sequence>
<keyword evidence="13" id="KW-0448">Lipopolysaccharide biosynthesis</keyword>
<evidence type="ECO:0000256" key="9">
    <source>
        <dbReference type="ARBA" id="ARBA00031445"/>
    </source>
</evidence>
<dbReference type="SUPFAM" id="SSF53756">
    <property type="entry name" value="UDP-Glycosyltransferase/glycogen phosphorylase"/>
    <property type="match status" value="1"/>
</dbReference>
<dbReference type="GO" id="GO:0043842">
    <property type="term" value="F:Kdo transferase activity"/>
    <property type="evidence" value="ECO:0007669"/>
    <property type="project" value="UniProtKB-EC"/>
</dbReference>
<evidence type="ECO:0000256" key="4">
    <source>
        <dbReference type="ARBA" id="ARBA00012621"/>
    </source>
</evidence>
<feature type="domain" description="Glycosyl transferase family 1" evidence="14">
    <location>
        <begin position="309"/>
        <end position="410"/>
    </location>
</feature>
<dbReference type="EMBL" id="RQXV01000013">
    <property type="protein sequence ID" value="RRC97278.1"/>
    <property type="molecule type" value="Genomic_DNA"/>
</dbReference>
<proteinExistence type="inferred from homology"/>
<dbReference type="Pfam" id="PF04413">
    <property type="entry name" value="Glycos_transf_N"/>
    <property type="match status" value="1"/>
</dbReference>
<feature type="site" description="Transition state stabilizer" evidence="12">
    <location>
        <position position="140"/>
    </location>
</feature>
<keyword evidence="6" id="KW-0997">Cell inner membrane</keyword>
<evidence type="ECO:0000256" key="12">
    <source>
        <dbReference type="PIRSR" id="PIRSR639901-2"/>
    </source>
</evidence>
<dbReference type="GO" id="GO:0009244">
    <property type="term" value="P:lipopolysaccharide core region biosynthetic process"/>
    <property type="evidence" value="ECO:0007669"/>
    <property type="project" value="UniProtKB-UniRule"/>
</dbReference>
<evidence type="ECO:0000259" key="15">
    <source>
        <dbReference type="Pfam" id="PF04413"/>
    </source>
</evidence>
<evidence type="ECO:0000256" key="6">
    <source>
        <dbReference type="ARBA" id="ARBA00022519"/>
    </source>
</evidence>
<keyword evidence="17" id="KW-1185">Reference proteome</keyword>
<evidence type="ECO:0000313" key="16">
    <source>
        <dbReference type="EMBL" id="RRC97278.1"/>
    </source>
</evidence>
<gene>
    <name evidence="16" type="ORF">EHS89_18275</name>
</gene>
<dbReference type="GO" id="GO:0005886">
    <property type="term" value="C:plasma membrane"/>
    <property type="evidence" value="ECO:0007669"/>
    <property type="project" value="UniProtKB-SubCell"/>
</dbReference>
<evidence type="ECO:0000256" key="10">
    <source>
        <dbReference type="ARBA" id="ARBA00049183"/>
    </source>
</evidence>
<evidence type="ECO:0000313" key="17">
    <source>
        <dbReference type="Proteomes" id="UP000267535"/>
    </source>
</evidence>
<evidence type="ECO:0000256" key="5">
    <source>
        <dbReference type="ARBA" id="ARBA00019077"/>
    </source>
</evidence>
<dbReference type="OrthoDB" id="9789797at2"/>
<feature type="transmembrane region" description="Helical" evidence="13">
    <location>
        <begin position="12"/>
        <end position="33"/>
    </location>
</feature>
<dbReference type="FunFam" id="3.40.50.2000:FF:000032">
    <property type="entry name" value="3-deoxy-D-manno-octulosonic acid transferase"/>
    <property type="match status" value="1"/>
</dbReference>
<evidence type="ECO:0000256" key="13">
    <source>
        <dbReference type="RuleBase" id="RU365103"/>
    </source>
</evidence>
<dbReference type="GO" id="GO:0009245">
    <property type="term" value="P:lipid A biosynthetic process"/>
    <property type="evidence" value="ECO:0007669"/>
    <property type="project" value="TreeGrafter"/>
</dbReference>
<keyword evidence="13" id="KW-1133">Transmembrane helix</keyword>
<evidence type="ECO:0000256" key="2">
    <source>
        <dbReference type="ARBA" id="ARBA00004713"/>
    </source>
</evidence>
<comment type="subcellular location">
    <subcellularLocation>
        <location evidence="1">Cell inner membrane</location>
        <topology evidence="1">Single-pass membrane protein</topology>
        <orientation evidence="1">Cytoplasmic side</orientation>
    </subcellularLocation>
    <subcellularLocation>
        <location evidence="13">Cell membrane</location>
    </subcellularLocation>
</comment>
<organism evidence="16 17">
    <name type="scientific">Amphritea balenae</name>
    <dbReference type="NCBI Taxonomy" id="452629"/>
    <lineage>
        <taxon>Bacteria</taxon>
        <taxon>Pseudomonadati</taxon>
        <taxon>Pseudomonadota</taxon>
        <taxon>Gammaproteobacteria</taxon>
        <taxon>Oceanospirillales</taxon>
        <taxon>Oceanospirillaceae</taxon>
        <taxon>Amphritea</taxon>
    </lineage>
</organism>
<comment type="caution">
    <text evidence="16">The sequence shown here is derived from an EMBL/GenBank/DDBJ whole genome shotgun (WGS) entry which is preliminary data.</text>
</comment>
<keyword evidence="13" id="KW-0812">Transmembrane</keyword>
<dbReference type="AlphaFoldDB" id="A0A3P1SJF2"/>
<feature type="domain" description="3-deoxy-D-manno-octulosonic-acid transferase N-terminal" evidence="15">
    <location>
        <begin position="44"/>
        <end position="221"/>
    </location>
</feature>
<comment type="pathway">
    <text evidence="2 13">Bacterial outer membrane biogenesis; LPS core biosynthesis.</text>
</comment>
<keyword evidence="13" id="KW-1003">Cell membrane</keyword>
<protein>
    <recommendedName>
        <fullName evidence="5 13">3-deoxy-D-manno-octulosonic acid transferase</fullName>
        <shortName evidence="13">Kdo transferase</shortName>
        <ecNumber evidence="4 13">2.4.99.12</ecNumber>
    </recommendedName>
    <alternativeName>
        <fullName evidence="9 13">Lipid IV(A) 3-deoxy-D-manno-octulosonic acid transferase</fullName>
    </alternativeName>
</protein>
<dbReference type="InterPro" id="IPR039901">
    <property type="entry name" value="Kdotransferase"/>
</dbReference>
<accession>A0A3P1SJF2</accession>
<dbReference type="Proteomes" id="UP000267535">
    <property type="component" value="Unassembled WGS sequence"/>
</dbReference>
<dbReference type="PANTHER" id="PTHR42755:SF1">
    <property type="entry name" value="3-DEOXY-D-MANNO-OCTULOSONIC ACID TRANSFERASE, MITOCHONDRIAL-RELATED"/>
    <property type="match status" value="1"/>
</dbReference>
<dbReference type="PANTHER" id="PTHR42755">
    <property type="entry name" value="3-DEOXY-MANNO-OCTULOSONATE CYTIDYLYLTRANSFERASE"/>
    <property type="match status" value="1"/>
</dbReference>
<evidence type="ECO:0000256" key="8">
    <source>
        <dbReference type="ARBA" id="ARBA00022968"/>
    </source>
</evidence>
<name>A0A3P1SJF2_9GAMM</name>
<dbReference type="InterPro" id="IPR007507">
    <property type="entry name" value="Glycos_transf_N"/>
</dbReference>
<dbReference type="FunFam" id="3.40.50.11720:FF:000001">
    <property type="entry name" value="3-deoxy-D-manno-octulosonic acid transferase"/>
    <property type="match status" value="1"/>
</dbReference>
<dbReference type="Gene3D" id="3.40.50.2000">
    <property type="entry name" value="Glycogen Phosphorylase B"/>
    <property type="match status" value="1"/>
</dbReference>
<dbReference type="EC" id="2.4.99.12" evidence="4 13"/>
<dbReference type="NCBIfam" id="NF004388">
    <property type="entry name" value="PRK05749.1-4"/>
    <property type="match status" value="1"/>
</dbReference>
<reference evidence="16 17" key="1">
    <citation type="submission" date="2018-11" db="EMBL/GenBank/DDBJ databases">
        <title>The draft genome sequence of Amphritea balenae JAMM 1525T.</title>
        <authorList>
            <person name="Fang Z."/>
            <person name="Zhang Y."/>
            <person name="Han X."/>
        </authorList>
    </citation>
    <scope>NUCLEOTIDE SEQUENCE [LARGE SCALE GENOMIC DNA]</scope>
    <source>
        <strain evidence="16 17">JAMM 1525</strain>
    </source>
</reference>
<keyword evidence="7 13" id="KW-0808">Transferase</keyword>
<feature type="active site" description="Proton acceptor" evidence="11">
    <location>
        <position position="70"/>
    </location>
</feature>
<comment type="similarity">
    <text evidence="3">Belongs to the glycosyltransferase group 1 family. Glycosyltransferase 30 subfamily.</text>
</comment>
<feature type="site" description="Transition state stabilizer" evidence="12">
    <location>
        <position position="218"/>
    </location>
</feature>
<dbReference type="Pfam" id="PF00534">
    <property type="entry name" value="Glycos_transf_1"/>
    <property type="match status" value="1"/>
</dbReference>
<evidence type="ECO:0000256" key="1">
    <source>
        <dbReference type="ARBA" id="ARBA00004388"/>
    </source>
</evidence>
<comment type="catalytic activity">
    <reaction evidence="10 13">
        <text>lipid IVA (E. coli) + CMP-3-deoxy-beta-D-manno-octulosonate = alpha-Kdo-(2-&gt;6)-lipid IVA (E. coli) + CMP + H(+)</text>
        <dbReference type="Rhea" id="RHEA:28066"/>
        <dbReference type="ChEBI" id="CHEBI:15378"/>
        <dbReference type="ChEBI" id="CHEBI:58603"/>
        <dbReference type="ChEBI" id="CHEBI:60364"/>
        <dbReference type="ChEBI" id="CHEBI:60377"/>
        <dbReference type="ChEBI" id="CHEBI:85987"/>
        <dbReference type="EC" id="2.4.99.12"/>
    </reaction>
</comment>
<comment type="function">
    <text evidence="13">Involved in lipopolysaccharide (LPS) biosynthesis. Catalyzes the transfer of 3-deoxy-D-manno-octulosonate (Kdo) residue(s) from CMP-Kdo to lipid IV(A), the tetraacyldisaccharide-1,4'-bisphosphate precursor of lipid A.</text>
</comment>
<evidence type="ECO:0000259" key="14">
    <source>
        <dbReference type="Pfam" id="PF00534"/>
    </source>
</evidence>
<evidence type="ECO:0000256" key="11">
    <source>
        <dbReference type="PIRSR" id="PIRSR639901-1"/>
    </source>
</evidence>
<dbReference type="Gene3D" id="3.40.50.11720">
    <property type="entry name" value="3-Deoxy-D-manno-octulosonic-acid transferase, N-terminal domain"/>
    <property type="match status" value="1"/>
</dbReference>
<dbReference type="InterPro" id="IPR038107">
    <property type="entry name" value="Glycos_transf_N_sf"/>
</dbReference>
<dbReference type="UniPathway" id="UPA00958"/>